<sequence length="339" mass="38477">MAVGNSFDLWQKDVFFSEAEEVQESADTMESMYRMWLRDHTDGYRLDDSNELRRDLQAALGTAKWQLEEFERAVSLSHESLLSEDMTISRHKQFIAAIRNKISCVEKALTDSLVEEEKYPFWLVRLDEEERDDLAAFLSGGMKTLKELKVGKNVKHVEEELPAQGEMLNGQKMTSSSPDVGAWKIVIADGEAADRRVADAKPMAGSPSSSLSGFLRNVGSTTRSNWFRNSFPKIKSEQYHHSKPGVIDLRGVGVGRFSQHGMNHLTDRGQSCLSNCRSDSEISDDQQLVRKFVYFYSHRLFSTDHWSRTFSVLLVEATIDYVDQCLSSYLGKTLLAFSD</sequence>
<evidence type="ECO:0000256" key="7">
    <source>
        <dbReference type="ARBA" id="ARBA00023136"/>
    </source>
</evidence>
<evidence type="ECO:0000256" key="6">
    <source>
        <dbReference type="ARBA" id="ARBA00023034"/>
    </source>
</evidence>
<dbReference type="PANTHER" id="PTHR34949">
    <property type="entry name" value="OS05G0443700 PROTEIN"/>
    <property type="match status" value="1"/>
</dbReference>
<dbReference type="CDD" id="cd21442">
    <property type="entry name" value="SNARE_NTD_STX6-like"/>
    <property type="match status" value="1"/>
</dbReference>
<dbReference type="Gene3D" id="1.20.58.90">
    <property type="match status" value="1"/>
</dbReference>
<dbReference type="FunFam" id="1.20.58.90:FF:000004">
    <property type="entry name" value="Syntaxin 10"/>
    <property type="match status" value="1"/>
</dbReference>
<evidence type="ECO:0000256" key="5">
    <source>
        <dbReference type="ARBA" id="ARBA00022989"/>
    </source>
</evidence>
<proteinExistence type="inferred from homology"/>
<evidence type="ECO:0000256" key="4">
    <source>
        <dbReference type="ARBA" id="ARBA00022927"/>
    </source>
</evidence>
<dbReference type="GO" id="GO:0016020">
    <property type="term" value="C:membrane"/>
    <property type="evidence" value="ECO:0007669"/>
    <property type="project" value="InterPro"/>
</dbReference>
<protein>
    <recommendedName>
        <fullName evidence="9">Syntaxin 6/10/61 N-terminal domain-containing protein</fullName>
    </recommendedName>
</protein>
<evidence type="ECO:0000256" key="1">
    <source>
        <dbReference type="ARBA" id="ARBA00009063"/>
    </source>
</evidence>
<dbReference type="SUPFAM" id="SSF47661">
    <property type="entry name" value="t-snare proteins"/>
    <property type="match status" value="1"/>
</dbReference>
<dbReference type="PANTHER" id="PTHR34949:SF3">
    <property type="entry name" value="OS08G0244100 PROTEIN"/>
    <property type="match status" value="1"/>
</dbReference>
<keyword evidence="3" id="KW-0812">Transmembrane</keyword>
<dbReference type="InterPro" id="IPR010989">
    <property type="entry name" value="SNARE"/>
</dbReference>
<dbReference type="Proteomes" id="UP001085076">
    <property type="component" value="Miscellaneous, Linkage group lg01"/>
</dbReference>
<reference evidence="10" key="1">
    <citation type="submission" date="2021-03" db="EMBL/GenBank/DDBJ databases">
        <authorList>
            <person name="Li Z."/>
            <person name="Yang C."/>
        </authorList>
    </citation>
    <scope>NUCLEOTIDE SEQUENCE</scope>
    <source>
        <strain evidence="10">Dzin_1.0</strain>
        <tissue evidence="10">Leaf</tissue>
    </source>
</reference>
<evidence type="ECO:0000256" key="3">
    <source>
        <dbReference type="ARBA" id="ARBA00022692"/>
    </source>
</evidence>
<dbReference type="Pfam" id="PF09177">
    <property type="entry name" value="STX6_10_61_N"/>
    <property type="match status" value="1"/>
</dbReference>
<evidence type="ECO:0000313" key="11">
    <source>
        <dbReference type="Proteomes" id="UP001085076"/>
    </source>
</evidence>
<evidence type="ECO:0000256" key="8">
    <source>
        <dbReference type="ARBA" id="ARBA00037801"/>
    </source>
</evidence>
<evidence type="ECO:0000313" key="10">
    <source>
        <dbReference type="EMBL" id="KAJ0984216.1"/>
    </source>
</evidence>
<comment type="caution">
    <text evidence="10">The sequence shown here is derived from an EMBL/GenBank/DDBJ whole genome shotgun (WGS) entry which is preliminary data.</text>
</comment>
<comment type="similarity">
    <text evidence="1">Belongs to the syntaxin family.</text>
</comment>
<keyword evidence="7" id="KW-0472">Membrane</keyword>
<evidence type="ECO:0000256" key="2">
    <source>
        <dbReference type="ARBA" id="ARBA00022448"/>
    </source>
</evidence>
<keyword evidence="11" id="KW-1185">Reference proteome</keyword>
<feature type="domain" description="Syntaxin 6/10/61 N-terminal" evidence="9">
    <location>
        <begin position="13"/>
        <end position="105"/>
    </location>
</feature>
<keyword evidence="2" id="KW-0813">Transport</keyword>
<dbReference type="InterPro" id="IPR015260">
    <property type="entry name" value="Syntaxin-6/10/61_N"/>
</dbReference>
<reference evidence="10" key="2">
    <citation type="journal article" date="2022" name="Hortic Res">
        <title>The genome of Dioscorea zingiberensis sheds light on the biosynthesis, origin and evolution of the medicinally important diosgenin saponins.</title>
        <authorList>
            <person name="Li Y."/>
            <person name="Tan C."/>
            <person name="Li Z."/>
            <person name="Guo J."/>
            <person name="Li S."/>
            <person name="Chen X."/>
            <person name="Wang C."/>
            <person name="Dai X."/>
            <person name="Yang H."/>
            <person name="Song W."/>
            <person name="Hou L."/>
            <person name="Xu J."/>
            <person name="Tong Z."/>
            <person name="Xu A."/>
            <person name="Yuan X."/>
            <person name="Wang W."/>
            <person name="Yang Q."/>
            <person name="Chen L."/>
            <person name="Sun Z."/>
            <person name="Wang K."/>
            <person name="Pan B."/>
            <person name="Chen J."/>
            <person name="Bao Y."/>
            <person name="Liu F."/>
            <person name="Qi X."/>
            <person name="Gang D.R."/>
            <person name="Wen J."/>
            <person name="Li J."/>
        </authorList>
    </citation>
    <scope>NUCLEOTIDE SEQUENCE</scope>
    <source>
        <strain evidence="10">Dzin_1.0</strain>
    </source>
</reference>
<dbReference type="GO" id="GO:0048193">
    <property type="term" value="P:Golgi vesicle transport"/>
    <property type="evidence" value="ECO:0007669"/>
    <property type="project" value="InterPro"/>
</dbReference>
<name>A0A9D5D2I7_9LILI</name>
<dbReference type="OrthoDB" id="1889309at2759"/>
<organism evidence="10 11">
    <name type="scientific">Dioscorea zingiberensis</name>
    <dbReference type="NCBI Taxonomy" id="325984"/>
    <lineage>
        <taxon>Eukaryota</taxon>
        <taxon>Viridiplantae</taxon>
        <taxon>Streptophyta</taxon>
        <taxon>Embryophyta</taxon>
        <taxon>Tracheophyta</taxon>
        <taxon>Spermatophyta</taxon>
        <taxon>Magnoliopsida</taxon>
        <taxon>Liliopsida</taxon>
        <taxon>Dioscoreales</taxon>
        <taxon>Dioscoreaceae</taxon>
        <taxon>Dioscorea</taxon>
    </lineage>
</organism>
<dbReference type="GO" id="GO:0005794">
    <property type="term" value="C:Golgi apparatus"/>
    <property type="evidence" value="ECO:0007669"/>
    <property type="project" value="UniProtKB-SubCell"/>
</dbReference>
<dbReference type="AlphaFoldDB" id="A0A9D5D2I7"/>
<comment type="subcellular location">
    <subcellularLocation>
        <location evidence="8">Golgi apparatus</location>
        <location evidence="8">trans-Golgi network membrane</location>
        <topology evidence="8">Single-pass type IV membrane protein</topology>
    </subcellularLocation>
</comment>
<accession>A0A9D5D2I7</accession>
<keyword evidence="5" id="KW-1133">Transmembrane helix</keyword>
<keyword evidence="6" id="KW-0333">Golgi apparatus</keyword>
<evidence type="ECO:0000259" key="9">
    <source>
        <dbReference type="Pfam" id="PF09177"/>
    </source>
</evidence>
<gene>
    <name evidence="10" type="ORF">J5N97_002572</name>
</gene>
<dbReference type="GO" id="GO:0015031">
    <property type="term" value="P:protein transport"/>
    <property type="evidence" value="ECO:0007669"/>
    <property type="project" value="UniProtKB-KW"/>
</dbReference>
<dbReference type="EMBL" id="JAGGNH010000001">
    <property type="protein sequence ID" value="KAJ0984216.1"/>
    <property type="molecule type" value="Genomic_DNA"/>
</dbReference>
<keyword evidence="4" id="KW-0653">Protein transport</keyword>